<evidence type="ECO:0000256" key="13">
    <source>
        <dbReference type="ARBA" id="ARBA00025729"/>
    </source>
</evidence>
<dbReference type="InterPro" id="IPR036922">
    <property type="entry name" value="Rieske_2Fe-2S_sf"/>
</dbReference>
<comment type="catalytic activity">
    <reaction evidence="16">
        <text>cholesterol + NADPH + O2 + H(+) = 7-dehydrocholesterol + NADP(+) + 2 H2O</text>
        <dbReference type="Rhea" id="RHEA:45024"/>
        <dbReference type="ChEBI" id="CHEBI:15377"/>
        <dbReference type="ChEBI" id="CHEBI:15378"/>
        <dbReference type="ChEBI" id="CHEBI:15379"/>
        <dbReference type="ChEBI" id="CHEBI:16113"/>
        <dbReference type="ChEBI" id="CHEBI:17759"/>
        <dbReference type="ChEBI" id="CHEBI:57783"/>
        <dbReference type="ChEBI" id="CHEBI:58349"/>
        <dbReference type="EC" id="1.14.19.21"/>
    </reaction>
    <physiologicalReaction direction="left-to-right" evidence="16">
        <dbReference type="Rhea" id="RHEA:45025"/>
    </physiologicalReaction>
</comment>
<evidence type="ECO:0000259" key="17">
    <source>
        <dbReference type="PROSITE" id="PS51296"/>
    </source>
</evidence>
<dbReference type="PROSITE" id="PS51296">
    <property type="entry name" value="RIESKE"/>
    <property type="match status" value="1"/>
</dbReference>
<evidence type="ECO:0000256" key="9">
    <source>
        <dbReference type="ARBA" id="ARBA00023004"/>
    </source>
</evidence>
<keyword evidence="5" id="KW-0001">2Fe-2S</keyword>
<keyword evidence="9" id="KW-0408">Iron</keyword>
<comment type="pathway">
    <text evidence="12">Steroid hormone biosynthesis; dafachronic acid biosynthesis.</text>
</comment>
<dbReference type="InterPro" id="IPR017941">
    <property type="entry name" value="Rieske_2Fe-2S"/>
</dbReference>
<keyword evidence="11" id="KW-0472">Membrane</keyword>
<dbReference type="EC" id="1.14.19.21" evidence="14"/>
<keyword evidence="18" id="KW-0223">Dioxygenase</keyword>
<dbReference type="SUPFAM" id="SSF55961">
    <property type="entry name" value="Bet v1-like"/>
    <property type="match status" value="1"/>
</dbReference>
<proteinExistence type="inferred from homology"/>
<dbReference type="CDD" id="cd03469">
    <property type="entry name" value="Rieske_RO_Alpha_N"/>
    <property type="match status" value="1"/>
</dbReference>
<keyword evidence="7" id="KW-1133">Transmembrane helix</keyword>
<evidence type="ECO:0000256" key="15">
    <source>
        <dbReference type="ARBA" id="ARBA00047853"/>
    </source>
</evidence>
<dbReference type="RefSeq" id="WP_279248763.1">
    <property type="nucleotide sequence ID" value="NZ_SHNO01000001.1"/>
</dbReference>
<comment type="subcellular location">
    <subcellularLocation>
        <location evidence="2">Membrane</location>
    </subcellularLocation>
</comment>
<dbReference type="PANTHER" id="PTHR21266:SF32">
    <property type="entry name" value="CHOLESTEROL 7-DESATURASE NVD"/>
    <property type="match status" value="1"/>
</dbReference>
<dbReference type="Pfam" id="PF19298">
    <property type="entry name" value="KshA_C"/>
    <property type="match status" value="1"/>
</dbReference>
<dbReference type="GO" id="GO:0051213">
    <property type="term" value="F:dioxygenase activity"/>
    <property type="evidence" value="ECO:0007669"/>
    <property type="project" value="UniProtKB-KW"/>
</dbReference>
<evidence type="ECO:0000256" key="3">
    <source>
        <dbReference type="ARBA" id="ARBA00004972"/>
    </source>
</evidence>
<dbReference type="PANTHER" id="PTHR21266">
    <property type="entry name" value="IRON-SULFUR DOMAIN CONTAINING PROTEIN"/>
    <property type="match status" value="1"/>
</dbReference>
<dbReference type="Gene3D" id="2.102.10.10">
    <property type="entry name" value="Rieske [2Fe-2S] iron-sulphur domain"/>
    <property type="match status" value="1"/>
</dbReference>
<protein>
    <recommendedName>
        <fullName evidence="14">cholesterol 7-desaturase</fullName>
        <ecNumber evidence="14">1.14.19.21</ecNumber>
    </recommendedName>
</protein>
<dbReference type="SUPFAM" id="SSF50022">
    <property type="entry name" value="ISP domain"/>
    <property type="match status" value="1"/>
</dbReference>
<comment type="caution">
    <text evidence="18">The sequence shown here is derived from an EMBL/GenBank/DDBJ whole genome shotgun (WGS) entry which is preliminary data.</text>
</comment>
<evidence type="ECO:0000256" key="11">
    <source>
        <dbReference type="ARBA" id="ARBA00023136"/>
    </source>
</evidence>
<evidence type="ECO:0000313" key="19">
    <source>
        <dbReference type="Proteomes" id="UP001143304"/>
    </source>
</evidence>
<dbReference type="InterPro" id="IPR050584">
    <property type="entry name" value="Cholesterol_7-desaturase"/>
</dbReference>
<keyword evidence="6" id="KW-0479">Metal-binding</keyword>
<feature type="domain" description="Rieske" evidence="17">
    <location>
        <begin position="14"/>
        <end position="120"/>
    </location>
</feature>
<comment type="pathway">
    <text evidence="3">Hormone biosynthesis.</text>
</comment>
<evidence type="ECO:0000256" key="12">
    <source>
        <dbReference type="ARBA" id="ARBA00025712"/>
    </source>
</evidence>
<dbReference type="Pfam" id="PF00355">
    <property type="entry name" value="Rieske"/>
    <property type="match status" value="1"/>
</dbReference>
<keyword evidence="4" id="KW-0812">Transmembrane</keyword>
<sequence length="326" mass="36558">MATRYDKPIPFGWFALEYSSQLAIGDVQALSYFGRELVLFRTESGEARALDAFCPHLGAHLGHGGVVKGDRIACPFHGWQFDGDGVCQEVPYAKNMPPRVKGRQTINAYPVVERNAMIWAWYHPENAAPEFEVETIPEIGSADWTELDVYDWTINTIVQETGENGADVAHFMFVHSSPEMPEGKVTMDGVRRSTLLMNKVPRINAKGETDESGEDWEFIEVNSINVGPGQTIQRITRAFEVVMMGTITPIDDQHVHLRFAFTMPNSQSDMNQVLAEATRDNIAGGVEQDIPIWNHKRYVDDPILCDGDGPIAKYRKWFSQFYVGGG</sequence>
<gene>
    <name evidence="18" type="ORF">EYC82_06675</name>
</gene>
<evidence type="ECO:0000256" key="7">
    <source>
        <dbReference type="ARBA" id="ARBA00022989"/>
    </source>
</evidence>
<name>A0ABT3T430_9GAMM</name>
<evidence type="ECO:0000256" key="6">
    <source>
        <dbReference type="ARBA" id="ARBA00022723"/>
    </source>
</evidence>
<evidence type="ECO:0000256" key="8">
    <source>
        <dbReference type="ARBA" id="ARBA00023002"/>
    </source>
</evidence>
<keyword evidence="10" id="KW-0411">Iron-sulfur</keyword>
<comment type="cofactor">
    <cofactor evidence="1">
        <name>Fe cation</name>
        <dbReference type="ChEBI" id="CHEBI:24875"/>
    </cofactor>
</comment>
<dbReference type="EMBL" id="SHNO01000001">
    <property type="protein sequence ID" value="MCX2977035.1"/>
    <property type="molecule type" value="Genomic_DNA"/>
</dbReference>
<dbReference type="Gene3D" id="3.90.380.10">
    <property type="entry name" value="Naphthalene 1,2-dioxygenase Alpha Subunit, Chain A, domain 1"/>
    <property type="match status" value="1"/>
</dbReference>
<evidence type="ECO:0000256" key="5">
    <source>
        <dbReference type="ARBA" id="ARBA00022714"/>
    </source>
</evidence>
<comment type="similarity">
    <text evidence="13">Belongs to the cholesterol 7-desaturase family.</text>
</comment>
<evidence type="ECO:0000256" key="14">
    <source>
        <dbReference type="ARBA" id="ARBA00026095"/>
    </source>
</evidence>
<evidence type="ECO:0000256" key="1">
    <source>
        <dbReference type="ARBA" id="ARBA00001962"/>
    </source>
</evidence>
<evidence type="ECO:0000256" key="10">
    <source>
        <dbReference type="ARBA" id="ARBA00023014"/>
    </source>
</evidence>
<accession>A0ABT3T430</accession>
<comment type="catalytic activity">
    <reaction evidence="15">
        <text>cholesterol + NADH + O2 + H(+) = 7-dehydrocholesterol + NAD(+) + 2 H2O</text>
        <dbReference type="Rhea" id="RHEA:51644"/>
        <dbReference type="ChEBI" id="CHEBI:15377"/>
        <dbReference type="ChEBI" id="CHEBI:15378"/>
        <dbReference type="ChEBI" id="CHEBI:15379"/>
        <dbReference type="ChEBI" id="CHEBI:16113"/>
        <dbReference type="ChEBI" id="CHEBI:17759"/>
        <dbReference type="ChEBI" id="CHEBI:57540"/>
        <dbReference type="ChEBI" id="CHEBI:57945"/>
        <dbReference type="EC" id="1.14.19.21"/>
    </reaction>
    <physiologicalReaction direction="left-to-right" evidence="15">
        <dbReference type="Rhea" id="RHEA:51645"/>
    </physiologicalReaction>
</comment>
<keyword evidence="8" id="KW-0560">Oxidoreductase</keyword>
<dbReference type="Proteomes" id="UP001143304">
    <property type="component" value="Unassembled WGS sequence"/>
</dbReference>
<dbReference type="InterPro" id="IPR045605">
    <property type="entry name" value="KshA-like_C"/>
</dbReference>
<evidence type="ECO:0000256" key="16">
    <source>
        <dbReference type="ARBA" id="ARBA00049548"/>
    </source>
</evidence>
<organism evidence="18 19">
    <name type="scientific">Candidatus Marimicrobium litorale</name>
    <dbReference type="NCBI Taxonomy" id="2518991"/>
    <lineage>
        <taxon>Bacteria</taxon>
        <taxon>Pseudomonadati</taxon>
        <taxon>Pseudomonadota</taxon>
        <taxon>Gammaproteobacteria</taxon>
        <taxon>Cellvibrionales</taxon>
        <taxon>Halieaceae</taxon>
        <taxon>Marimicrobium</taxon>
    </lineage>
</organism>
<keyword evidence="19" id="KW-1185">Reference proteome</keyword>
<evidence type="ECO:0000256" key="4">
    <source>
        <dbReference type="ARBA" id="ARBA00022692"/>
    </source>
</evidence>
<evidence type="ECO:0000313" key="18">
    <source>
        <dbReference type="EMBL" id="MCX2977035.1"/>
    </source>
</evidence>
<reference evidence="18" key="1">
    <citation type="submission" date="2019-02" db="EMBL/GenBank/DDBJ databases">
        <authorList>
            <person name="Li S.-H."/>
        </authorList>
    </citation>
    <scope>NUCLEOTIDE SEQUENCE</scope>
    <source>
        <strain evidence="18">IMCC11814</strain>
    </source>
</reference>
<evidence type="ECO:0000256" key="2">
    <source>
        <dbReference type="ARBA" id="ARBA00004370"/>
    </source>
</evidence>